<gene>
    <name evidence="1" type="ORF">PFISCL1PPCAC_18209</name>
</gene>
<dbReference type="AlphaFoldDB" id="A0AAV5W7D8"/>
<accession>A0AAV5W7D8</accession>
<proteinExistence type="predicted"/>
<feature type="non-terminal residue" evidence="1">
    <location>
        <position position="83"/>
    </location>
</feature>
<dbReference type="EMBL" id="BTSY01000005">
    <property type="protein sequence ID" value="GMT26912.1"/>
    <property type="molecule type" value="Genomic_DNA"/>
</dbReference>
<dbReference type="Proteomes" id="UP001432322">
    <property type="component" value="Unassembled WGS sequence"/>
</dbReference>
<feature type="non-terminal residue" evidence="1">
    <location>
        <position position="1"/>
    </location>
</feature>
<reference evidence="1" key="1">
    <citation type="submission" date="2023-10" db="EMBL/GenBank/DDBJ databases">
        <title>Genome assembly of Pristionchus species.</title>
        <authorList>
            <person name="Yoshida K."/>
            <person name="Sommer R.J."/>
        </authorList>
    </citation>
    <scope>NUCLEOTIDE SEQUENCE</scope>
    <source>
        <strain evidence="1">RS5133</strain>
    </source>
</reference>
<comment type="caution">
    <text evidence="1">The sequence shown here is derived from an EMBL/GenBank/DDBJ whole genome shotgun (WGS) entry which is preliminary data.</text>
</comment>
<name>A0AAV5W7D8_9BILA</name>
<protein>
    <submittedName>
        <fullName evidence="1">Uncharacterized protein</fullName>
    </submittedName>
</protein>
<keyword evidence="2" id="KW-1185">Reference proteome</keyword>
<sequence length="83" mass="9331">ATAGLDSIPPKPVDVLSIAQYKHGEYQNSSGHAFFLENHKPAVPSYTYYVQPARTVPLLHTFGSSVPMEDRVLMYEFRLLYDG</sequence>
<organism evidence="1 2">
    <name type="scientific">Pristionchus fissidentatus</name>
    <dbReference type="NCBI Taxonomy" id="1538716"/>
    <lineage>
        <taxon>Eukaryota</taxon>
        <taxon>Metazoa</taxon>
        <taxon>Ecdysozoa</taxon>
        <taxon>Nematoda</taxon>
        <taxon>Chromadorea</taxon>
        <taxon>Rhabditida</taxon>
        <taxon>Rhabditina</taxon>
        <taxon>Diplogasteromorpha</taxon>
        <taxon>Diplogasteroidea</taxon>
        <taxon>Neodiplogasteridae</taxon>
        <taxon>Pristionchus</taxon>
    </lineage>
</organism>
<evidence type="ECO:0000313" key="1">
    <source>
        <dbReference type="EMBL" id="GMT26912.1"/>
    </source>
</evidence>
<evidence type="ECO:0000313" key="2">
    <source>
        <dbReference type="Proteomes" id="UP001432322"/>
    </source>
</evidence>